<keyword evidence="3" id="KW-1185">Reference proteome</keyword>
<evidence type="ECO:0000313" key="3">
    <source>
        <dbReference type="Proteomes" id="UP000024635"/>
    </source>
</evidence>
<protein>
    <submittedName>
        <fullName evidence="2">Uncharacterized protein</fullName>
    </submittedName>
</protein>
<feature type="compositionally biased region" description="Basic and acidic residues" evidence="1">
    <location>
        <begin position="196"/>
        <end position="209"/>
    </location>
</feature>
<feature type="compositionally biased region" description="Basic and acidic residues" evidence="1">
    <location>
        <begin position="393"/>
        <end position="408"/>
    </location>
</feature>
<accession>A0A016VYY4</accession>
<gene>
    <name evidence="2" type="primary">Acey_s0003.g1474</name>
    <name evidence="2" type="ORF">Y032_0003g1474</name>
</gene>
<evidence type="ECO:0000256" key="1">
    <source>
        <dbReference type="SAM" id="MobiDB-lite"/>
    </source>
</evidence>
<sequence>MSGSSTEDLIAAIKAEDVDYEPARKRRDFFRRSAFDPKPVVVPTRFVPSYCIRNPVEAPEVSTAKLALKNVVAAEKRPPIVLKRPYKDVKTVEGESDGPVRKAELQRANDGRKEGPVRFWRTSSGKLVALDSRTNIRPDGLQRPMSEVLSNSRPKIVRLANGKLARIATRRIPTSLVRPNNPPPNQNSSEQMTGAGRHEGPSAEARVTESPEGIDVSTLMGSGPPDDEGPSLFEVRKKESGPVIKTEPVDEEEAYGEAEQFGSPKPPPPAQQPSLAAALNNISTTSTPVSDLVRIVDEPLFTPASRPNTCTLADCCDVCKKVVPGMKKHLLSVEARLSSLVDTVQNLIIHINPKDREAAEAAAKAIESAPRASEDSDDSPKRIPGLPSSSSTRSKDADRRNAGDERSSRSMPLPYKFDVQSGASGSDDSRGTPRPAGVMRIIRTVSSASKPQAGAKIITAPRFVVGGTRFIVADRAKASRTRSGDLEAVRQTWQHAPIRPAITVVFDFFKYLLLLSI</sequence>
<name>A0A016VYY4_9BILA</name>
<reference evidence="3" key="1">
    <citation type="journal article" date="2015" name="Nat. Genet.">
        <title>The genome and transcriptome of the zoonotic hookworm Ancylostoma ceylanicum identify infection-specific gene families.</title>
        <authorList>
            <person name="Schwarz E.M."/>
            <person name="Hu Y."/>
            <person name="Antoshechkin I."/>
            <person name="Miller M.M."/>
            <person name="Sternberg P.W."/>
            <person name="Aroian R.V."/>
        </authorList>
    </citation>
    <scope>NUCLEOTIDE SEQUENCE</scope>
    <source>
        <strain evidence="3">HY135</strain>
    </source>
</reference>
<evidence type="ECO:0000313" key="2">
    <source>
        <dbReference type="EMBL" id="EYC32247.1"/>
    </source>
</evidence>
<proteinExistence type="predicted"/>
<comment type="caution">
    <text evidence="2">The sequence shown here is derived from an EMBL/GenBank/DDBJ whole genome shotgun (WGS) entry which is preliminary data.</text>
</comment>
<organism evidence="2 3">
    <name type="scientific">Ancylostoma ceylanicum</name>
    <dbReference type="NCBI Taxonomy" id="53326"/>
    <lineage>
        <taxon>Eukaryota</taxon>
        <taxon>Metazoa</taxon>
        <taxon>Ecdysozoa</taxon>
        <taxon>Nematoda</taxon>
        <taxon>Chromadorea</taxon>
        <taxon>Rhabditida</taxon>
        <taxon>Rhabditina</taxon>
        <taxon>Rhabditomorpha</taxon>
        <taxon>Strongyloidea</taxon>
        <taxon>Ancylostomatidae</taxon>
        <taxon>Ancylostomatinae</taxon>
        <taxon>Ancylostoma</taxon>
    </lineage>
</organism>
<dbReference type="EMBL" id="JARK01001339">
    <property type="protein sequence ID" value="EYC32247.1"/>
    <property type="molecule type" value="Genomic_DNA"/>
</dbReference>
<feature type="compositionally biased region" description="Low complexity" evidence="1">
    <location>
        <begin position="360"/>
        <end position="371"/>
    </location>
</feature>
<feature type="region of interest" description="Disordered" evidence="1">
    <location>
        <begin position="360"/>
        <end position="435"/>
    </location>
</feature>
<feature type="compositionally biased region" description="Basic and acidic residues" evidence="1">
    <location>
        <begin position="372"/>
        <end position="381"/>
    </location>
</feature>
<dbReference type="Proteomes" id="UP000024635">
    <property type="component" value="Unassembled WGS sequence"/>
</dbReference>
<dbReference type="OrthoDB" id="5876412at2759"/>
<feature type="region of interest" description="Disordered" evidence="1">
    <location>
        <begin position="170"/>
        <end position="274"/>
    </location>
</feature>
<dbReference type="AlphaFoldDB" id="A0A016VYY4"/>